<feature type="region of interest" description="Disordered" evidence="7">
    <location>
        <begin position="286"/>
        <end position="315"/>
    </location>
</feature>
<comment type="subunit">
    <text evidence="5">Homotetramer. Interacts with Hsc70 as well as DNAJ homologs and Hsp90.</text>
</comment>
<feature type="region of interest" description="Disordered" evidence="7">
    <location>
        <begin position="61"/>
        <end position="82"/>
    </location>
</feature>
<dbReference type="CDD" id="cd14438">
    <property type="entry name" value="Hip_N"/>
    <property type="match status" value="1"/>
</dbReference>
<gene>
    <name evidence="9" type="primary">ST13</name>
</gene>
<dbReference type="InterPro" id="IPR041243">
    <property type="entry name" value="STI1/HOP_DP"/>
</dbReference>
<evidence type="ECO:0000256" key="1">
    <source>
        <dbReference type="ARBA" id="ARBA00009015"/>
    </source>
</evidence>
<evidence type="ECO:0000256" key="4">
    <source>
        <dbReference type="ARBA" id="ARBA00037033"/>
    </source>
</evidence>
<dbReference type="Gene3D" id="6.10.250.3420">
    <property type="match status" value="1"/>
</dbReference>
<dbReference type="SUPFAM" id="SSF48452">
    <property type="entry name" value="TPR-like"/>
    <property type="match status" value="1"/>
</dbReference>
<feature type="compositionally biased region" description="Basic and acidic residues" evidence="7">
    <location>
        <begin position="68"/>
        <end position="77"/>
    </location>
</feature>
<sequence length="389" mass="44003">SLHSIISENACAHIKMFDKSQLDLLKQFISAIKAKPDILYSKDLSFFKEWLISLGANLPEPSQPKSSFESKHNKHEDEDTEMPDIEEISAEKVKTDHVHHEEDSNEDIIESDVDIEELDGIIKDELEVDLQMGDESIEVSEEMIEESNVKRCAAQSAQEEGNFDEALKGFTEAILVNPKSASLYAKRASILLKLKRPNAAISDCNKALSLNKDSAQPYKWRGRAYRLLGKYEEAYHDFQTSCRLDMDETTYEWQKEVEPNAKKIMEHRRKYERLREEREIERKLKEAKRRKEEAQKQYEHSKKQNTTGASGGFPGGFPGGMPGAGAGGMPDLNALFSDPELMAAMQDPEVMAAFQDVSKNPANISKYENNPKIKKVIEKLQTKFGAGGI</sequence>
<dbReference type="Pfam" id="PF17830">
    <property type="entry name" value="STI1-HOP_DP"/>
    <property type="match status" value="1"/>
</dbReference>
<accession>T2MFE0</accession>
<dbReference type="FunFam" id="6.10.250.3420:FF:000001">
    <property type="entry name" value="Hsc70-interacting protein-like protein"/>
    <property type="match status" value="1"/>
</dbReference>
<feature type="non-terminal residue" evidence="9">
    <location>
        <position position="1"/>
    </location>
</feature>
<dbReference type="FunFam" id="1.25.40.10:FF:000112">
    <property type="entry name" value="FAM10 family protein"/>
    <property type="match status" value="1"/>
</dbReference>
<evidence type="ECO:0000256" key="6">
    <source>
        <dbReference type="PROSITE-ProRule" id="PRU00339"/>
    </source>
</evidence>
<dbReference type="OrthoDB" id="533763at2759"/>
<dbReference type="GO" id="GO:0030544">
    <property type="term" value="F:Hsp70 protein binding"/>
    <property type="evidence" value="ECO:0007669"/>
    <property type="project" value="TreeGrafter"/>
</dbReference>
<organism evidence="9">
    <name type="scientific">Hydra vulgaris</name>
    <name type="common">Hydra</name>
    <name type="synonym">Hydra attenuata</name>
    <dbReference type="NCBI Taxonomy" id="6087"/>
    <lineage>
        <taxon>Eukaryota</taxon>
        <taxon>Metazoa</taxon>
        <taxon>Cnidaria</taxon>
        <taxon>Hydrozoa</taxon>
        <taxon>Hydroidolina</taxon>
        <taxon>Anthoathecata</taxon>
        <taxon>Aplanulata</taxon>
        <taxon>Hydridae</taxon>
        <taxon>Hydra</taxon>
    </lineage>
</organism>
<evidence type="ECO:0000256" key="7">
    <source>
        <dbReference type="SAM" id="MobiDB-lite"/>
    </source>
</evidence>
<dbReference type="InterPro" id="IPR006636">
    <property type="entry name" value="STI1_HS-bd"/>
</dbReference>
<proteinExistence type="evidence at transcript level"/>
<evidence type="ECO:0000259" key="8">
    <source>
        <dbReference type="SMART" id="SM00727"/>
    </source>
</evidence>
<comment type="function">
    <text evidence="4">One HIP oligomer binds the ATPase domains of at least two HSC70 molecules dependent on activation of the HSC70 ATPase by HSP40. Stabilizes the ADP state of HSC70 that has a high affinity for substrate protein. Through its own chaperone activity, it may contribute to the interaction of HSC70 with various target proteins.</text>
</comment>
<evidence type="ECO:0000313" key="9">
    <source>
        <dbReference type="EMBL" id="CDG70821.1"/>
    </source>
</evidence>
<dbReference type="GO" id="GO:1902494">
    <property type="term" value="C:catalytic complex"/>
    <property type="evidence" value="ECO:0007669"/>
    <property type="project" value="UniProtKB-ARBA"/>
</dbReference>
<dbReference type="InterPro" id="IPR011990">
    <property type="entry name" value="TPR-like_helical_dom_sf"/>
</dbReference>
<dbReference type="InterPro" id="IPR034649">
    <property type="entry name" value="Hip_N"/>
</dbReference>
<dbReference type="SMART" id="SM00727">
    <property type="entry name" value="STI1"/>
    <property type="match status" value="1"/>
</dbReference>
<dbReference type="PANTHER" id="PTHR45883:SF2">
    <property type="entry name" value="HSC70-INTERACTING PROTEIN"/>
    <property type="match status" value="1"/>
</dbReference>
<reference evidence="9" key="1">
    <citation type="journal article" date="2013" name="Genome Biol. Evol.">
        <title>Punctuated emergences of genetic and phenotypic innovations in eumetazoan, bilaterian, euteleostome, and hominidae ancestors.</title>
        <authorList>
            <person name="Wenger Y."/>
            <person name="Galliot B."/>
        </authorList>
    </citation>
    <scope>NUCLEOTIDE SEQUENCE</scope>
    <source>
        <tissue evidence="9">Whole animals</tissue>
    </source>
</reference>
<dbReference type="GO" id="GO:0005634">
    <property type="term" value="C:nucleus"/>
    <property type="evidence" value="ECO:0007669"/>
    <property type="project" value="UniProtKB-ARBA"/>
</dbReference>
<dbReference type="SMART" id="SM00028">
    <property type="entry name" value="TPR"/>
    <property type="match status" value="3"/>
</dbReference>
<dbReference type="InterPro" id="IPR019734">
    <property type="entry name" value="TPR_rpt"/>
</dbReference>
<dbReference type="AlphaFoldDB" id="T2MFE0"/>
<keyword evidence="2" id="KW-0677">Repeat</keyword>
<feature type="compositionally biased region" description="Basic and acidic residues" evidence="7">
    <location>
        <begin position="286"/>
        <end position="302"/>
    </location>
</feature>
<evidence type="ECO:0000256" key="5">
    <source>
        <dbReference type="ARBA" id="ARBA00064040"/>
    </source>
</evidence>
<dbReference type="EMBL" id="HAAD01004589">
    <property type="protein sequence ID" value="CDG70821.1"/>
    <property type="molecule type" value="mRNA"/>
</dbReference>
<dbReference type="PROSITE" id="PS50005">
    <property type="entry name" value="TPR"/>
    <property type="match status" value="2"/>
</dbReference>
<dbReference type="PANTHER" id="PTHR45883">
    <property type="entry name" value="HSC70-INTERACTING PROTEIN"/>
    <property type="match status" value="1"/>
</dbReference>
<dbReference type="Gene3D" id="1.25.40.10">
    <property type="entry name" value="Tetratricopeptide repeat domain"/>
    <property type="match status" value="1"/>
</dbReference>
<keyword evidence="3 6" id="KW-0802">TPR repeat</keyword>
<dbReference type="Pfam" id="PF18253">
    <property type="entry name" value="HipN"/>
    <property type="match status" value="1"/>
</dbReference>
<protein>
    <submittedName>
        <fullName evidence="9">Hsc70-interacting protein</fullName>
    </submittedName>
</protein>
<name>T2MFE0_HYDVU</name>
<evidence type="ECO:0000256" key="2">
    <source>
        <dbReference type="ARBA" id="ARBA00022737"/>
    </source>
</evidence>
<feature type="repeat" description="TPR" evidence="6">
    <location>
        <begin position="215"/>
        <end position="248"/>
    </location>
</feature>
<dbReference type="GO" id="GO:0046983">
    <property type="term" value="F:protein dimerization activity"/>
    <property type="evidence" value="ECO:0007669"/>
    <property type="project" value="InterPro"/>
</dbReference>
<comment type="similarity">
    <text evidence="1">Belongs to the FAM10 family.</text>
</comment>
<feature type="domain" description="STI1" evidence="8">
    <location>
        <begin position="338"/>
        <end position="377"/>
    </location>
</feature>
<dbReference type="Pfam" id="PF13181">
    <property type="entry name" value="TPR_8"/>
    <property type="match status" value="2"/>
</dbReference>
<feature type="repeat" description="TPR" evidence="6">
    <location>
        <begin position="147"/>
        <end position="180"/>
    </location>
</feature>
<dbReference type="Gene3D" id="1.10.260.100">
    <property type="match status" value="1"/>
</dbReference>
<evidence type="ECO:0000256" key="3">
    <source>
        <dbReference type="ARBA" id="ARBA00022803"/>
    </source>
</evidence>